<evidence type="ECO:0000256" key="1">
    <source>
        <dbReference type="ARBA" id="ARBA00004141"/>
    </source>
</evidence>
<feature type="transmembrane region" description="Helical" evidence="9">
    <location>
        <begin position="101"/>
        <end position="119"/>
    </location>
</feature>
<dbReference type="GO" id="GO:0016020">
    <property type="term" value="C:membrane"/>
    <property type="evidence" value="ECO:0007669"/>
    <property type="project" value="UniProtKB-SubCell"/>
</dbReference>
<evidence type="ECO:0000256" key="5">
    <source>
        <dbReference type="ARBA" id="ARBA00022989"/>
    </source>
</evidence>
<dbReference type="GO" id="GO:0034220">
    <property type="term" value="P:monoatomic ion transmembrane transport"/>
    <property type="evidence" value="ECO:0007669"/>
    <property type="project" value="UniProtKB-KW"/>
</dbReference>
<evidence type="ECO:0000313" key="11">
    <source>
        <dbReference type="RefSeq" id="XP_015951007.1"/>
    </source>
</evidence>
<keyword evidence="4 9" id="KW-0812">Transmembrane</keyword>
<reference evidence="11" key="2">
    <citation type="submission" date="2025-08" db="UniProtKB">
        <authorList>
            <consortium name="RefSeq"/>
        </authorList>
    </citation>
    <scope>IDENTIFICATION</scope>
    <source>
        <tissue evidence="11">Whole plant</tissue>
    </source>
</reference>
<dbReference type="Pfam" id="PF11744">
    <property type="entry name" value="ALMT"/>
    <property type="match status" value="1"/>
</dbReference>
<keyword evidence="10" id="KW-1185">Reference proteome</keyword>
<feature type="transmembrane region" description="Helical" evidence="9">
    <location>
        <begin position="70"/>
        <end position="89"/>
    </location>
</feature>
<feature type="transmembrane region" description="Helical" evidence="9">
    <location>
        <begin position="211"/>
        <end position="234"/>
    </location>
</feature>
<name>A0A6P4CG82_ARADU</name>
<gene>
    <name evidence="11" type="primary">LOC107475845</name>
</gene>
<dbReference type="Proteomes" id="UP000515211">
    <property type="component" value="Chromosome 2"/>
</dbReference>
<keyword evidence="7 9" id="KW-0472">Membrane</keyword>
<evidence type="ECO:0000256" key="8">
    <source>
        <dbReference type="ARBA" id="ARBA00023303"/>
    </source>
</evidence>
<organism evidence="10 11">
    <name type="scientific">Arachis duranensis</name>
    <name type="common">Wild peanut</name>
    <dbReference type="NCBI Taxonomy" id="130453"/>
    <lineage>
        <taxon>Eukaryota</taxon>
        <taxon>Viridiplantae</taxon>
        <taxon>Streptophyta</taxon>
        <taxon>Embryophyta</taxon>
        <taxon>Tracheophyta</taxon>
        <taxon>Spermatophyta</taxon>
        <taxon>Magnoliopsida</taxon>
        <taxon>eudicotyledons</taxon>
        <taxon>Gunneridae</taxon>
        <taxon>Pentapetalae</taxon>
        <taxon>rosids</taxon>
        <taxon>fabids</taxon>
        <taxon>Fabales</taxon>
        <taxon>Fabaceae</taxon>
        <taxon>Papilionoideae</taxon>
        <taxon>50 kb inversion clade</taxon>
        <taxon>dalbergioids sensu lato</taxon>
        <taxon>Dalbergieae</taxon>
        <taxon>Pterocarpus clade</taxon>
        <taxon>Arachis</taxon>
    </lineage>
</organism>
<dbReference type="OrthoDB" id="68611at2759"/>
<comment type="similarity">
    <text evidence="2">Belongs to the aromatic acid exporter (TC 2.A.85) family.</text>
</comment>
<dbReference type="GeneID" id="107475845"/>
<protein>
    <submittedName>
        <fullName evidence="11">Aluminum-activated malate transporter 14-like</fullName>
    </submittedName>
</protein>
<reference evidence="10" key="1">
    <citation type="journal article" date="2016" name="Nat. Genet.">
        <title>The genome sequences of Arachis duranensis and Arachis ipaensis, the diploid ancestors of cultivated peanut.</title>
        <authorList>
            <person name="Bertioli D.J."/>
            <person name="Cannon S.B."/>
            <person name="Froenicke L."/>
            <person name="Huang G."/>
            <person name="Farmer A.D."/>
            <person name="Cannon E.K."/>
            <person name="Liu X."/>
            <person name="Gao D."/>
            <person name="Clevenger J."/>
            <person name="Dash S."/>
            <person name="Ren L."/>
            <person name="Moretzsohn M.C."/>
            <person name="Shirasawa K."/>
            <person name="Huang W."/>
            <person name="Vidigal B."/>
            <person name="Abernathy B."/>
            <person name="Chu Y."/>
            <person name="Niederhuth C.E."/>
            <person name="Umale P."/>
            <person name="Araujo A.C."/>
            <person name="Kozik A."/>
            <person name="Kim K.D."/>
            <person name="Burow M.D."/>
            <person name="Varshney R.K."/>
            <person name="Wang X."/>
            <person name="Zhang X."/>
            <person name="Barkley N."/>
            <person name="Guimaraes P.M."/>
            <person name="Isobe S."/>
            <person name="Guo B."/>
            <person name="Liao B."/>
            <person name="Stalker H.T."/>
            <person name="Schmitz R.J."/>
            <person name="Scheffler B.E."/>
            <person name="Leal-Bertioli S.C."/>
            <person name="Xun X."/>
            <person name="Jackson S.A."/>
            <person name="Michelmore R."/>
            <person name="Ozias-Akins P."/>
        </authorList>
    </citation>
    <scope>NUCLEOTIDE SEQUENCE [LARGE SCALE GENOMIC DNA]</scope>
    <source>
        <strain evidence="10">cv. V14167</strain>
    </source>
</reference>
<evidence type="ECO:0000256" key="3">
    <source>
        <dbReference type="ARBA" id="ARBA00022448"/>
    </source>
</evidence>
<feature type="transmembrane region" description="Helical" evidence="9">
    <location>
        <begin position="149"/>
        <end position="169"/>
    </location>
</feature>
<dbReference type="InterPro" id="IPR020966">
    <property type="entry name" value="ALMT"/>
</dbReference>
<evidence type="ECO:0000256" key="7">
    <source>
        <dbReference type="ARBA" id="ARBA00023136"/>
    </source>
</evidence>
<keyword evidence="5 9" id="KW-1133">Transmembrane helix</keyword>
<evidence type="ECO:0000256" key="9">
    <source>
        <dbReference type="SAM" id="Phobius"/>
    </source>
</evidence>
<accession>A0A6P4CG82</accession>
<evidence type="ECO:0000313" key="10">
    <source>
        <dbReference type="Proteomes" id="UP000515211"/>
    </source>
</evidence>
<dbReference type="RefSeq" id="XP_015951007.1">
    <property type="nucleotide sequence ID" value="XM_016095521.3"/>
</dbReference>
<dbReference type="KEGG" id="adu:107475845"/>
<keyword evidence="8" id="KW-0407">Ion channel</keyword>
<proteinExistence type="inferred from homology"/>
<keyword evidence="3" id="KW-0813">Transport</keyword>
<dbReference type="PANTHER" id="PTHR31086">
    <property type="entry name" value="ALUMINUM-ACTIVATED MALATE TRANSPORTER 10"/>
    <property type="match status" value="1"/>
</dbReference>
<comment type="subcellular location">
    <subcellularLocation>
        <location evidence="1">Membrane</location>
        <topology evidence="1">Multi-pass membrane protein</topology>
    </subcellularLocation>
</comment>
<feature type="transmembrane region" description="Helical" evidence="9">
    <location>
        <begin position="181"/>
        <end position="199"/>
    </location>
</feature>
<sequence>MESTHVISITNNEKENVVHNKEKNNNNKTFPFSPSFPTIISHVKEKKFNMSFVPIFPSFSHLSEQETKNIIHSIKVGISLVLVSLLYLLDPLYEQVGENAMWAIMTVVVIFEFSAGATLGKGLNRGMGTIVGGGLGCIAAILAQKLGGVGNSIIIGICIFIFGAIATYFRMIPRIKRRYEYGVMIFILTLNLVLVSVVRDEQQVWEIARDRLLTIVIGFIICISVSFFLFPLWASNEFHDSTHSSFQHLANAIQGCLEDYMRFADEKENEATNTNFTFCKTLLNSKSKDELLANYAKWEPLHGKFGYSYPWQNYLKIGEVNRELAAIILVLGRCLQTSKKPMELQSWSETIQVIEPCFEAIGSNIVWTLKELGESMKQMRKIHASQISTKLKASRAEISMVVKITISTSKKISTIMLNNNDENNNCYDDDDDVSLAIASFLFLLKEVVNKVEELTKVVEQLGDIAGFIAHSTLVT</sequence>
<evidence type="ECO:0000256" key="2">
    <source>
        <dbReference type="ARBA" id="ARBA00007079"/>
    </source>
</evidence>
<evidence type="ECO:0000256" key="6">
    <source>
        <dbReference type="ARBA" id="ARBA00023065"/>
    </source>
</evidence>
<keyword evidence="6" id="KW-0406">Ion transport</keyword>
<dbReference type="AlphaFoldDB" id="A0A6P4CG82"/>
<dbReference type="GO" id="GO:0015743">
    <property type="term" value="P:malate transport"/>
    <property type="evidence" value="ECO:0007669"/>
    <property type="project" value="InterPro"/>
</dbReference>
<evidence type="ECO:0000256" key="4">
    <source>
        <dbReference type="ARBA" id="ARBA00022692"/>
    </source>
</evidence>
<feature type="transmembrane region" description="Helical" evidence="9">
    <location>
        <begin position="126"/>
        <end position="143"/>
    </location>
</feature>